<keyword evidence="1" id="KW-1133">Transmembrane helix</keyword>
<feature type="domain" description="S-adenosylmethionine-dependent methyltransferase Rv2258c-like winged HTH" evidence="3">
    <location>
        <begin position="30"/>
        <end position="98"/>
    </location>
</feature>
<evidence type="ECO:0000259" key="3">
    <source>
        <dbReference type="Pfam" id="PF21320"/>
    </source>
</evidence>
<dbReference type="InterPro" id="IPR025714">
    <property type="entry name" value="Methyltranfer_dom"/>
</dbReference>
<comment type="caution">
    <text evidence="4">The sequence shown here is derived from an EMBL/GenBank/DDBJ whole genome shotgun (WGS) entry which is preliminary data.</text>
</comment>
<dbReference type="Pfam" id="PF21320">
    <property type="entry name" value="WHD_Rv2258c"/>
    <property type="match status" value="1"/>
</dbReference>
<name>A0ABQ6Z3P4_9GAMM</name>
<keyword evidence="5" id="KW-1185">Reference proteome</keyword>
<dbReference type="Pfam" id="PF13847">
    <property type="entry name" value="Methyltransf_31"/>
    <property type="match status" value="1"/>
</dbReference>
<dbReference type="InterPro" id="IPR048711">
    <property type="entry name" value="WHD_Rv2258c"/>
</dbReference>
<dbReference type="PANTHER" id="PTHR45128">
    <property type="entry name" value="METHYLTRANSFERASE TYPE 11"/>
    <property type="match status" value="1"/>
</dbReference>
<dbReference type="InterPro" id="IPR036388">
    <property type="entry name" value="WH-like_DNA-bd_sf"/>
</dbReference>
<evidence type="ECO:0000313" key="5">
    <source>
        <dbReference type="Proteomes" id="UP000788419"/>
    </source>
</evidence>
<dbReference type="Gene3D" id="1.10.10.10">
    <property type="entry name" value="Winged helix-like DNA-binding domain superfamily/Winged helix DNA-binding domain"/>
    <property type="match status" value="1"/>
</dbReference>
<feature type="domain" description="Methyltransferase" evidence="2">
    <location>
        <begin position="175"/>
        <end position="281"/>
    </location>
</feature>
<dbReference type="EMBL" id="PDWN01000017">
    <property type="protein sequence ID" value="KAF1692237.1"/>
    <property type="molecule type" value="Genomic_DNA"/>
</dbReference>
<proteinExistence type="predicted"/>
<accession>A0ABQ6Z3P4</accession>
<feature type="transmembrane region" description="Helical" evidence="1">
    <location>
        <begin position="16"/>
        <end position="35"/>
    </location>
</feature>
<sequence length="354" mass="38087">MSDTQTTLDHDRLNQFLGAAVVDLGAAISASLVLVGDRLGFYKALAQAPATPAELAARTGTHERYVREWLGNQAAGGYVQYDPADGRYRLDQAQALCLADPGGPVDLPGAYYLIEATFHALDRTVENFRSGRGMEWGEHHACLFHGTERFFRAGYNAHLLGEWLPALEGVTAKLEQGAKVADIGCGHGASTVLMAHAYPRSEFIGYDYHAESIRIANERAAAAGLGNARFEVADATGYAARGFDLIAFFDCLHDMGDPVGAARHARQALADDGTCLLVEPFAGDRVEDNLNPVGRVYYGASSQICVPVSLARNGPALGAQAGEARLRQVMTEAGFSRFRRATETPFNLVLEARP</sequence>
<organism evidence="4 5">
    <name type="scientific">Pseudoxanthomonas daejeonensis</name>
    <dbReference type="NCBI Taxonomy" id="266062"/>
    <lineage>
        <taxon>Bacteria</taxon>
        <taxon>Pseudomonadati</taxon>
        <taxon>Pseudomonadota</taxon>
        <taxon>Gammaproteobacteria</taxon>
        <taxon>Lysobacterales</taxon>
        <taxon>Lysobacteraceae</taxon>
        <taxon>Pseudoxanthomonas</taxon>
    </lineage>
</organism>
<evidence type="ECO:0000313" key="4">
    <source>
        <dbReference type="EMBL" id="KAF1692237.1"/>
    </source>
</evidence>
<gene>
    <name evidence="4" type="ORF">CSC65_14850</name>
</gene>
<dbReference type="GO" id="GO:0032259">
    <property type="term" value="P:methylation"/>
    <property type="evidence" value="ECO:0007669"/>
    <property type="project" value="UniProtKB-KW"/>
</dbReference>
<keyword evidence="1" id="KW-0472">Membrane</keyword>
<protein>
    <submittedName>
        <fullName evidence="4">SAM-dependent methyltransferase</fullName>
    </submittedName>
</protein>
<dbReference type="SUPFAM" id="SSF53335">
    <property type="entry name" value="S-adenosyl-L-methionine-dependent methyltransferases"/>
    <property type="match status" value="1"/>
</dbReference>
<dbReference type="SUPFAM" id="SSF46785">
    <property type="entry name" value="Winged helix' DNA-binding domain"/>
    <property type="match status" value="1"/>
</dbReference>
<dbReference type="InterPro" id="IPR053173">
    <property type="entry name" value="SAM-binding_MTase"/>
</dbReference>
<reference evidence="4 5" key="1">
    <citation type="submission" date="2017-10" db="EMBL/GenBank/DDBJ databases">
        <title>Whole genome sequencing of members of genus Pseudoxanthomonas.</title>
        <authorList>
            <person name="Kumar S."/>
            <person name="Bansal K."/>
            <person name="Kaur A."/>
            <person name="Patil P."/>
            <person name="Sharma S."/>
            <person name="Patil P.B."/>
        </authorList>
    </citation>
    <scope>NUCLEOTIDE SEQUENCE [LARGE SCALE GENOMIC DNA]</scope>
    <source>
        <strain evidence="4 5">DSM 17801</strain>
    </source>
</reference>
<keyword evidence="4" id="KW-0489">Methyltransferase</keyword>
<keyword evidence="4" id="KW-0808">Transferase</keyword>
<dbReference type="RefSeq" id="WP_162411388.1">
    <property type="nucleotide sequence ID" value="NZ_PDWN01000017.1"/>
</dbReference>
<dbReference type="InterPro" id="IPR029063">
    <property type="entry name" value="SAM-dependent_MTases_sf"/>
</dbReference>
<dbReference type="GO" id="GO:0008168">
    <property type="term" value="F:methyltransferase activity"/>
    <property type="evidence" value="ECO:0007669"/>
    <property type="project" value="UniProtKB-KW"/>
</dbReference>
<evidence type="ECO:0000256" key="1">
    <source>
        <dbReference type="SAM" id="Phobius"/>
    </source>
</evidence>
<dbReference type="InterPro" id="IPR036390">
    <property type="entry name" value="WH_DNA-bd_sf"/>
</dbReference>
<dbReference type="Gene3D" id="3.40.50.150">
    <property type="entry name" value="Vaccinia Virus protein VP39"/>
    <property type="match status" value="1"/>
</dbReference>
<evidence type="ECO:0000259" key="2">
    <source>
        <dbReference type="Pfam" id="PF13847"/>
    </source>
</evidence>
<dbReference type="Proteomes" id="UP000788419">
    <property type="component" value="Unassembled WGS sequence"/>
</dbReference>
<dbReference type="PANTHER" id="PTHR45128:SF2">
    <property type="entry name" value="METHYLTRANSFERASE DOMAIN-CONTAINING PROTEIN"/>
    <property type="match status" value="1"/>
</dbReference>
<keyword evidence="1" id="KW-0812">Transmembrane</keyword>
<dbReference type="CDD" id="cd02440">
    <property type="entry name" value="AdoMet_MTases"/>
    <property type="match status" value="1"/>
</dbReference>